<sequence>MSAPELLLRAAHLLAVLSVAVLVVRAGRLMARATRQPEVIGEIVAGLLIGPVLLHLVGPGTFRTLLPEPVLGDLRTISEVGLVLFMVGLAGHLDTGSARSRSKPTWWLVAGSFLPSFGAGLLLSGWILLTDDRAARGTAPLASFLLVVAVSMSITAVPVLARILDDRGLVDTDTGRTTLLAAVVIDCLAWLLLPVAVGLRSGDLGGFLKAAGVLTAGVLVAVAVRALLGTRPLVRGCERAPRTAAVLLALFAVALAFAMKEHGMTAIVGALLAGLAVPRRHSRAWRRPVAGVTAVGHGLVPVFFVVSGVTVLTDALASASSVLIALTVLLGIAGKGIGGYAGARLGRYGHFDSLRAGALMNTRGLTELIVLQLGYSAGVLTGTLYLALLVMALVTTALTGPALLAIDRAEHRRLPDRDAAPGLAPARGNVP</sequence>
<keyword evidence="10" id="KW-1185">Reference proteome</keyword>
<evidence type="ECO:0000313" key="10">
    <source>
        <dbReference type="Proteomes" id="UP001052739"/>
    </source>
</evidence>
<feature type="transmembrane region" description="Helical" evidence="7">
    <location>
        <begin position="6"/>
        <end position="27"/>
    </location>
</feature>
<name>A0ABQ3PSC6_9ACTN</name>
<feature type="transmembrane region" description="Helical" evidence="7">
    <location>
        <begin position="240"/>
        <end position="257"/>
    </location>
</feature>
<comment type="subcellular location">
    <subcellularLocation>
        <location evidence="1">Membrane</location>
        <topology evidence="1">Multi-pass membrane protein</topology>
    </subcellularLocation>
</comment>
<reference evidence="9" key="1">
    <citation type="submission" date="2024-05" db="EMBL/GenBank/DDBJ databases">
        <title>Whole genome shotgun sequence of Streptomyces hydrogenans NBRC 13475.</title>
        <authorList>
            <person name="Komaki H."/>
            <person name="Tamura T."/>
        </authorList>
    </citation>
    <scope>NUCLEOTIDE SEQUENCE</scope>
    <source>
        <strain evidence="9">NBRC 13475</strain>
    </source>
</reference>
<evidence type="ECO:0000256" key="5">
    <source>
        <dbReference type="ARBA" id="ARBA00023065"/>
    </source>
</evidence>
<feature type="transmembrane region" description="Helical" evidence="7">
    <location>
        <begin position="105"/>
        <end position="129"/>
    </location>
</feature>
<organism evidence="9 10">
    <name type="scientific">Streptomyces hydrogenans</name>
    <dbReference type="NCBI Taxonomy" id="1873719"/>
    <lineage>
        <taxon>Bacteria</taxon>
        <taxon>Bacillati</taxon>
        <taxon>Actinomycetota</taxon>
        <taxon>Actinomycetes</taxon>
        <taxon>Kitasatosporales</taxon>
        <taxon>Streptomycetaceae</taxon>
        <taxon>Streptomyces</taxon>
    </lineage>
</organism>
<evidence type="ECO:0000313" key="9">
    <source>
        <dbReference type="EMBL" id="GHI27928.1"/>
    </source>
</evidence>
<dbReference type="Pfam" id="PF00999">
    <property type="entry name" value="Na_H_Exchanger"/>
    <property type="match status" value="1"/>
</dbReference>
<feature type="transmembrane region" description="Helical" evidence="7">
    <location>
        <begin position="77"/>
        <end position="93"/>
    </location>
</feature>
<keyword evidence="3 7" id="KW-0812">Transmembrane</keyword>
<protein>
    <recommendedName>
        <fullName evidence="8">Cation/H+ exchanger transmembrane domain-containing protein</fullName>
    </recommendedName>
</protein>
<dbReference type="PANTHER" id="PTHR32468:SF0">
    <property type="entry name" value="K(+)_H(+) ANTIPORTER 1"/>
    <property type="match status" value="1"/>
</dbReference>
<evidence type="ECO:0000259" key="8">
    <source>
        <dbReference type="Pfam" id="PF00999"/>
    </source>
</evidence>
<dbReference type="Proteomes" id="UP001052739">
    <property type="component" value="Unassembled WGS sequence"/>
</dbReference>
<feature type="transmembrane region" description="Helical" evidence="7">
    <location>
        <begin position="384"/>
        <end position="406"/>
    </location>
</feature>
<dbReference type="PANTHER" id="PTHR32468">
    <property type="entry name" value="CATION/H + ANTIPORTER"/>
    <property type="match status" value="1"/>
</dbReference>
<dbReference type="Gene3D" id="1.20.1530.20">
    <property type="match status" value="1"/>
</dbReference>
<evidence type="ECO:0000256" key="2">
    <source>
        <dbReference type="ARBA" id="ARBA00022448"/>
    </source>
</evidence>
<evidence type="ECO:0000256" key="3">
    <source>
        <dbReference type="ARBA" id="ARBA00022692"/>
    </source>
</evidence>
<dbReference type="InterPro" id="IPR050794">
    <property type="entry name" value="CPA2_transporter"/>
</dbReference>
<dbReference type="EMBL" id="BNDW01000117">
    <property type="protein sequence ID" value="GHI27928.1"/>
    <property type="molecule type" value="Genomic_DNA"/>
</dbReference>
<feature type="transmembrane region" description="Helical" evidence="7">
    <location>
        <begin position="39"/>
        <end position="57"/>
    </location>
</feature>
<evidence type="ECO:0000256" key="7">
    <source>
        <dbReference type="SAM" id="Phobius"/>
    </source>
</evidence>
<accession>A0ABQ3PSC6</accession>
<proteinExistence type="predicted"/>
<comment type="caution">
    <text evidence="9">The sequence shown here is derived from an EMBL/GenBank/DDBJ whole genome shotgun (WGS) entry which is preliminary data.</text>
</comment>
<feature type="transmembrane region" description="Helical" evidence="7">
    <location>
        <begin position="290"/>
        <end position="309"/>
    </location>
</feature>
<dbReference type="GeneID" id="94009533"/>
<feature type="domain" description="Cation/H+ exchanger transmembrane" evidence="8">
    <location>
        <begin position="21"/>
        <end position="402"/>
    </location>
</feature>
<dbReference type="InterPro" id="IPR038770">
    <property type="entry name" value="Na+/solute_symporter_sf"/>
</dbReference>
<keyword evidence="5" id="KW-0406">Ion transport</keyword>
<evidence type="ECO:0000256" key="6">
    <source>
        <dbReference type="ARBA" id="ARBA00023136"/>
    </source>
</evidence>
<keyword evidence="4 7" id="KW-1133">Transmembrane helix</keyword>
<keyword evidence="2" id="KW-0813">Transport</keyword>
<evidence type="ECO:0000256" key="1">
    <source>
        <dbReference type="ARBA" id="ARBA00004141"/>
    </source>
</evidence>
<feature type="transmembrane region" description="Helical" evidence="7">
    <location>
        <begin position="141"/>
        <end position="164"/>
    </location>
</feature>
<feature type="transmembrane region" description="Helical" evidence="7">
    <location>
        <begin position="207"/>
        <end position="228"/>
    </location>
</feature>
<evidence type="ECO:0000256" key="4">
    <source>
        <dbReference type="ARBA" id="ARBA00022989"/>
    </source>
</evidence>
<feature type="transmembrane region" description="Helical" evidence="7">
    <location>
        <begin position="176"/>
        <end position="195"/>
    </location>
</feature>
<gene>
    <name evidence="9" type="ORF">Shyd_92990</name>
</gene>
<dbReference type="RefSeq" id="WP_190223899.1">
    <property type="nucleotide sequence ID" value="NZ_BNBS01000043.1"/>
</dbReference>
<dbReference type="InterPro" id="IPR006153">
    <property type="entry name" value="Cation/H_exchanger_TM"/>
</dbReference>
<keyword evidence="6 7" id="KW-0472">Membrane</keyword>
<feature type="transmembrane region" description="Helical" evidence="7">
    <location>
        <begin position="315"/>
        <end position="337"/>
    </location>
</feature>